<evidence type="ECO:0000256" key="5">
    <source>
        <dbReference type="PROSITE-ProRule" id="PRU00339"/>
    </source>
</evidence>
<dbReference type="SMART" id="SM00028">
    <property type="entry name" value="TPR"/>
    <property type="match status" value="3"/>
</dbReference>
<dbReference type="InterPro" id="IPR025986">
    <property type="entry name" value="RPAP3-like_C"/>
</dbReference>
<proteinExistence type="inferred from homology"/>
<dbReference type="InterPro" id="IPR019734">
    <property type="entry name" value="TPR_rpt"/>
</dbReference>
<evidence type="ECO:0000259" key="7">
    <source>
        <dbReference type="Pfam" id="PF13877"/>
    </source>
</evidence>
<protein>
    <recommendedName>
        <fullName evidence="4">RNA polymerase II-associated protein 3</fullName>
    </recommendedName>
</protein>
<dbReference type="Gene3D" id="1.25.40.10">
    <property type="entry name" value="Tetratricopeptide repeat domain"/>
    <property type="match status" value="1"/>
</dbReference>
<evidence type="ECO:0000256" key="3">
    <source>
        <dbReference type="ARBA" id="ARBA00038275"/>
    </source>
</evidence>
<keyword evidence="2 5" id="KW-0802">TPR repeat</keyword>
<dbReference type="InterPro" id="IPR051966">
    <property type="entry name" value="RPAP3"/>
</dbReference>
<dbReference type="PROSITE" id="PS50005">
    <property type="entry name" value="TPR"/>
    <property type="match status" value="2"/>
</dbReference>
<gene>
    <name evidence="8" type="ORF">INT43_002556</name>
</gene>
<dbReference type="InterPro" id="IPR011990">
    <property type="entry name" value="TPR-like_helical_dom_sf"/>
</dbReference>
<feature type="region of interest" description="Disordered" evidence="6">
    <location>
        <begin position="199"/>
        <end position="225"/>
    </location>
</feature>
<keyword evidence="1" id="KW-0677">Repeat</keyword>
<evidence type="ECO:0000256" key="4">
    <source>
        <dbReference type="ARBA" id="ARBA00040133"/>
    </source>
</evidence>
<dbReference type="Proteomes" id="UP000654370">
    <property type="component" value="Unassembled WGS sequence"/>
</dbReference>
<feature type="domain" description="RNA-polymerase II-associated protein 3-like C-terminal" evidence="7">
    <location>
        <begin position="300"/>
        <end position="387"/>
    </location>
</feature>
<feature type="repeat" description="TPR" evidence="5">
    <location>
        <begin position="83"/>
        <end position="116"/>
    </location>
</feature>
<evidence type="ECO:0000256" key="6">
    <source>
        <dbReference type="SAM" id="MobiDB-lite"/>
    </source>
</evidence>
<dbReference type="PANTHER" id="PTHR46423:SF1">
    <property type="entry name" value="RNA POLYMERASE II-ASSOCIATED PROTEIN 3"/>
    <property type="match status" value="1"/>
</dbReference>
<evidence type="ECO:0000256" key="2">
    <source>
        <dbReference type="ARBA" id="ARBA00022803"/>
    </source>
</evidence>
<evidence type="ECO:0000313" key="8">
    <source>
        <dbReference type="EMBL" id="KAG2186118.1"/>
    </source>
</evidence>
<comment type="caution">
    <text evidence="8">The sequence shown here is derived from an EMBL/GenBank/DDBJ whole genome shotgun (WGS) entry which is preliminary data.</text>
</comment>
<dbReference type="OrthoDB" id="629492at2759"/>
<evidence type="ECO:0000313" key="9">
    <source>
        <dbReference type="Proteomes" id="UP000654370"/>
    </source>
</evidence>
<dbReference type="PANTHER" id="PTHR46423">
    <property type="entry name" value="RNA POLYMERASE II-ASSOCIATED PROTEIN 3"/>
    <property type="match status" value="1"/>
</dbReference>
<feature type="repeat" description="TPR" evidence="5">
    <location>
        <begin position="151"/>
        <end position="184"/>
    </location>
</feature>
<evidence type="ECO:0000256" key="1">
    <source>
        <dbReference type="ARBA" id="ARBA00022737"/>
    </source>
</evidence>
<accession>A0A8H7Q6E5</accession>
<name>A0A8H7Q6E5_MORIS</name>
<organism evidence="8 9">
    <name type="scientific">Mortierella isabellina</name>
    <name type="common">Filamentous fungus</name>
    <name type="synonym">Umbelopsis isabellina</name>
    <dbReference type="NCBI Taxonomy" id="91625"/>
    <lineage>
        <taxon>Eukaryota</taxon>
        <taxon>Fungi</taxon>
        <taxon>Fungi incertae sedis</taxon>
        <taxon>Mucoromycota</taxon>
        <taxon>Mucoromycotina</taxon>
        <taxon>Umbelopsidomycetes</taxon>
        <taxon>Umbelopsidales</taxon>
        <taxon>Umbelopsidaceae</taxon>
        <taxon>Umbelopsis</taxon>
    </lineage>
</organism>
<dbReference type="EMBL" id="JAEPQZ010000001">
    <property type="protein sequence ID" value="KAG2186118.1"/>
    <property type="molecule type" value="Genomic_DNA"/>
</dbReference>
<dbReference type="Pfam" id="PF13371">
    <property type="entry name" value="TPR_9"/>
    <property type="match status" value="1"/>
</dbReference>
<comment type="similarity">
    <text evidence="3">Belongs to the RPAP3 family.</text>
</comment>
<dbReference type="AlphaFoldDB" id="A0A8H7Q6E5"/>
<feature type="compositionally biased region" description="Polar residues" evidence="6">
    <location>
        <begin position="255"/>
        <end position="265"/>
    </location>
</feature>
<sequence length="417" mass="47680">MSKGLAVWKDLMDWQREIDEKDKLLSRKRALRDRPAAPISKINDIDLNTVKPLGLNALKETEQIGVQQKIPETGAPSANVAAANSEKELGNRAFQARNYEKAIYHYTKAIELNDKLAVYYINRAMAYLKLEKFAEAERDSSSGLLLQPNHVKALYRRGIARKQLGKLTEARADLTLALDLSPQDSGIKAELDAVKLAEEQQQSIPETPKSNIQRKASSVAKETSNIPTRRLDIKFEDSSYNQSRKAVVEEPSPSPVSTRSPNQANAAPVIPLVTQRTPPPPPTTTPHYGQNTDFVIPKEPKTMNEFTRDWRMCKTRGIQVLYQYMKAIKPERYQELFKAFLESEHLDQMIEILDQCYESGQDIKRVLEGLLRVKRIDMLIMFLERKQVEGLKRVFRHMEEDLDQAEPKLRKLWSVEP</sequence>
<feature type="region of interest" description="Disordered" evidence="6">
    <location>
        <begin position="240"/>
        <end position="295"/>
    </location>
</feature>
<dbReference type="SUPFAM" id="SSF48452">
    <property type="entry name" value="TPR-like"/>
    <property type="match status" value="1"/>
</dbReference>
<dbReference type="Pfam" id="PF13877">
    <property type="entry name" value="RPAP3_C"/>
    <property type="match status" value="1"/>
</dbReference>
<dbReference type="GO" id="GO:0101031">
    <property type="term" value="C:protein folding chaperone complex"/>
    <property type="evidence" value="ECO:0007669"/>
    <property type="project" value="TreeGrafter"/>
</dbReference>
<reference evidence="8" key="1">
    <citation type="submission" date="2020-12" db="EMBL/GenBank/DDBJ databases">
        <title>Metabolic potential, ecology and presence of endohyphal bacteria is reflected in genomic diversity of Mucoromycotina.</title>
        <authorList>
            <person name="Muszewska A."/>
            <person name="Okrasinska A."/>
            <person name="Steczkiewicz K."/>
            <person name="Drgas O."/>
            <person name="Orlowska M."/>
            <person name="Perlinska-Lenart U."/>
            <person name="Aleksandrzak-Piekarczyk T."/>
            <person name="Szatraj K."/>
            <person name="Zielenkiewicz U."/>
            <person name="Pilsyk S."/>
            <person name="Malc E."/>
            <person name="Mieczkowski P."/>
            <person name="Kruszewska J.S."/>
            <person name="Biernat P."/>
            <person name="Pawlowska J."/>
        </authorList>
    </citation>
    <scope>NUCLEOTIDE SEQUENCE</scope>
    <source>
        <strain evidence="8">WA0000067209</strain>
    </source>
</reference>
<keyword evidence="9" id="KW-1185">Reference proteome</keyword>